<evidence type="ECO:0000313" key="2">
    <source>
        <dbReference type="Proteomes" id="UP000248961"/>
    </source>
</evidence>
<dbReference type="GeneID" id="37204148"/>
<dbReference type="OrthoDB" id="5593235at2759"/>
<protein>
    <submittedName>
        <fullName evidence="1">Uncharacterized protein</fullName>
    </submittedName>
</protein>
<keyword evidence="2" id="KW-1185">Reference proteome</keyword>
<name>A0A395I5L5_ASPHC</name>
<gene>
    <name evidence="1" type="ORF">BO97DRAFT_469633</name>
</gene>
<dbReference type="EMBL" id="KZ824278">
    <property type="protein sequence ID" value="RAL13634.1"/>
    <property type="molecule type" value="Genomic_DNA"/>
</dbReference>
<sequence>MGHPGYKRDPESLRDNACEHPSRRPIWIGFAFLCLCLLRVMRGPGCYSSWPFRWDFLPRFGKNSSLAPFYAYSEGSGEFSKPQDFDIVALVPFHRREPTEILDCYLRKNLASNHGLVDQVIFLPQTDDTLSLEWLASIVKQNPSYTAAQDYTGLQPGHLRKDTMYIWIDGDTVFLEAHTISTIVKTKLEHHNIPLVSANVVSEAVLEALHNHPGIALPYLPELSPVQSSSETDAHDWHASKLPVWKGPGDFAVTADFSPPFTNHRWLLSDDYNYNRTPIGMSMYATNGPSMHHWTISAQQHYSFLHHLERNHLNHYKFPMWSVTSTNISSNFLCFWGNIATDQSSSQSDGMTFLNILEADSGPQNSIIDGKGLAVHWSSTQALEGLDSTDLLARYRSFAGDTVCNGT</sequence>
<reference evidence="1 2" key="1">
    <citation type="submission" date="2018-02" db="EMBL/GenBank/DDBJ databases">
        <title>The genomes of Aspergillus section Nigri reveals drivers in fungal speciation.</title>
        <authorList>
            <consortium name="DOE Joint Genome Institute"/>
            <person name="Vesth T.C."/>
            <person name="Nybo J."/>
            <person name="Theobald S."/>
            <person name="Brandl J."/>
            <person name="Frisvad J.C."/>
            <person name="Nielsen K.F."/>
            <person name="Lyhne E.K."/>
            <person name="Kogle M.E."/>
            <person name="Kuo A."/>
            <person name="Riley R."/>
            <person name="Clum A."/>
            <person name="Nolan M."/>
            <person name="Lipzen A."/>
            <person name="Salamov A."/>
            <person name="Henrissat B."/>
            <person name="Wiebenga A."/>
            <person name="De vries R.P."/>
            <person name="Grigoriev I.V."/>
            <person name="Mortensen U.H."/>
            <person name="Andersen M.R."/>
            <person name="Baker S.E."/>
        </authorList>
    </citation>
    <scope>NUCLEOTIDE SEQUENCE [LARGE SCALE GENOMIC DNA]</scope>
    <source>
        <strain evidence="1 2">CBS 101889</strain>
    </source>
</reference>
<dbReference type="STRING" id="1450537.A0A395I5L5"/>
<dbReference type="RefSeq" id="XP_025552788.1">
    <property type="nucleotide sequence ID" value="XM_025699859.1"/>
</dbReference>
<organism evidence="1 2">
    <name type="scientific">Aspergillus homomorphus (strain CBS 101889)</name>
    <dbReference type="NCBI Taxonomy" id="1450537"/>
    <lineage>
        <taxon>Eukaryota</taxon>
        <taxon>Fungi</taxon>
        <taxon>Dikarya</taxon>
        <taxon>Ascomycota</taxon>
        <taxon>Pezizomycotina</taxon>
        <taxon>Eurotiomycetes</taxon>
        <taxon>Eurotiomycetidae</taxon>
        <taxon>Eurotiales</taxon>
        <taxon>Aspergillaceae</taxon>
        <taxon>Aspergillus</taxon>
        <taxon>Aspergillus subgen. Circumdati</taxon>
    </lineage>
</organism>
<proteinExistence type="predicted"/>
<accession>A0A395I5L5</accession>
<evidence type="ECO:0000313" key="1">
    <source>
        <dbReference type="EMBL" id="RAL13634.1"/>
    </source>
</evidence>
<dbReference type="Proteomes" id="UP000248961">
    <property type="component" value="Unassembled WGS sequence"/>
</dbReference>
<dbReference type="AlphaFoldDB" id="A0A395I5L5"/>
<dbReference type="VEuPathDB" id="FungiDB:BO97DRAFT_469633"/>